<comment type="caution">
    <text evidence="7">The sequence shown here is derived from an EMBL/GenBank/DDBJ whole genome shotgun (WGS) entry which is preliminary data.</text>
</comment>
<dbReference type="SUPFAM" id="SSF56176">
    <property type="entry name" value="FAD-binding/transporter-associated domain-like"/>
    <property type="match status" value="1"/>
</dbReference>
<feature type="domain" description="FAD-binding PCMH-type" evidence="6">
    <location>
        <begin position="57"/>
        <end position="228"/>
    </location>
</feature>
<accession>A0AAJ0DJQ8</accession>
<dbReference type="PANTHER" id="PTHR42973:SF13">
    <property type="entry name" value="FAD-BINDING PCMH-TYPE DOMAIN-CONTAINING PROTEIN"/>
    <property type="match status" value="1"/>
</dbReference>
<proteinExistence type="inferred from homology"/>
<evidence type="ECO:0000313" key="7">
    <source>
        <dbReference type="EMBL" id="KAK3055209.1"/>
    </source>
</evidence>
<dbReference type="GO" id="GO:0016491">
    <property type="term" value="F:oxidoreductase activity"/>
    <property type="evidence" value="ECO:0007669"/>
    <property type="project" value="UniProtKB-KW"/>
</dbReference>
<gene>
    <name evidence="7" type="ORF">LTR09_003762</name>
</gene>
<dbReference type="PROSITE" id="PS51387">
    <property type="entry name" value="FAD_PCMH"/>
    <property type="match status" value="1"/>
</dbReference>
<feature type="signal peptide" evidence="5">
    <location>
        <begin position="1"/>
        <end position="18"/>
    </location>
</feature>
<evidence type="ECO:0000256" key="4">
    <source>
        <dbReference type="ARBA" id="ARBA00023002"/>
    </source>
</evidence>
<dbReference type="InterPro" id="IPR016169">
    <property type="entry name" value="FAD-bd_PCMH_sub2"/>
</dbReference>
<organism evidence="7 8">
    <name type="scientific">Extremus antarcticus</name>
    <dbReference type="NCBI Taxonomy" id="702011"/>
    <lineage>
        <taxon>Eukaryota</taxon>
        <taxon>Fungi</taxon>
        <taxon>Dikarya</taxon>
        <taxon>Ascomycota</taxon>
        <taxon>Pezizomycotina</taxon>
        <taxon>Dothideomycetes</taxon>
        <taxon>Dothideomycetidae</taxon>
        <taxon>Mycosphaerellales</taxon>
        <taxon>Extremaceae</taxon>
        <taxon>Extremus</taxon>
    </lineage>
</organism>
<dbReference type="InterPro" id="IPR006094">
    <property type="entry name" value="Oxid_FAD_bind_N"/>
</dbReference>
<dbReference type="Pfam" id="PF01565">
    <property type="entry name" value="FAD_binding_4"/>
    <property type="match status" value="1"/>
</dbReference>
<name>A0AAJ0DJQ8_9PEZI</name>
<dbReference type="Proteomes" id="UP001271007">
    <property type="component" value="Unassembled WGS sequence"/>
</dbReference>
<feature type="chain" id="PRO_5042522620" description="FAD-binding PCMH-type domain-containing protein" evidence="5">
    <location>
        <begin position="19"/>
        <end position="263"/>
    </location>
</feature>
<evidence type="ECO:0000256" key="5">
    <source>
        <dbReference type="SAM" id="SignalP"/>
    </source>
</evidence>
<keyword evidence="3" id="KW-0274">FAD</keyword>
<comment type="similarity">
    <text evidence="1">Belongs to the oxygen-dependent FAD-linked oxidoreductase family.</text>
</comment>
<dbReference type="AlphaFoldDB" id="A0AAJ0DJQ8"/>
<evidence type="ECO:0000256" key="3">
    <source>
        <dbReference type="ARBA" id="ARBA00022827"/>
    </source>
</evidence>
<keyword evidence="2" id="KW-0285">Flavoprotein</keyword>
<dbReference type="PANTHER" id="PTHR42973">
    <property type="entry name" value="BINDING OXIDOREDUCTASE, PUTATIVE (AFU_ORTHOLOGUE AFUA_1G17690)-RELATED"/>
    <property type="match status" value="1"/>
</dbReference>
<keyword evidence="4" id="KW-0560">Oxidoreductase</keyword>
<dbReference type="InterPro" id="IPR036318">
    <property type="entry name" value="FAD-bd_PCMH-like_sf"/>
</dbReference>
<evidence type="ECO:0000313" key="8">
    <source>
        <dbReference type="Proteomes" id="UP001271007"/>
    </source>
</evidence>
<dbReference type="InterPro" id="IPR050416">
    <property type="entry name" value="FAD-linked_Oxidoreductase"/>
</dbReference>
<dbReference type="GO" id="GO:0071949">
    <property type="term" value="F:FAD binding"/>
    <property type="evidence" value="ECO:0007669"/>
    <property type="project" value="InterPro"/>
</dbReference>
<reference evidence="7" key="1">
    <citation type="submission" date="2023-04" db="EMBL/GenBank/DDBJ databases">
        <title>Black Yeasts Isolated from many extreme environments.</title>
        <authorList>
            <person name="Coleine C."/>
            <person name="Stajich J.E."/>
            <person name="Selbmann L."/>
        </authorList>
    </citation>
    <scope>NUCLEOTIDE SEQUENCE</scope>
    <source>
        <strain evidence="7">CCFEE 5312</strain>
    </source>
</reference>
<sequence>MALKVLAWSLLYPTFGYTMPSVGTQKCCNAVHQGRVGDVLRPGAEYAAANIRWSVTAMLHPSCIIQPVDTAGVAHTVRILSAAACPFAVKSGGHTPTPGANDINNGITIDFRYINETTLSSDRRSVTLGVGSTWLQAYTQLNDTGVAFPGGRYGLVRVGGLTLGGGLSFFSPKVGWVADNVLNFEVVLASGEVVNASSTNHSHLFRALKGGSSNFGIVTRVKIQTFESTGRLWGGSVAYPCNDNTTEHAKTSQRTITMTKMRR</sequence>
<protein>
    <recommendedName>
        <fullName evidence="6">FAD-binding PCMH-type domain-containing protein</fullName>
    </recommendedName>
</protein>
<dbReference type="EMBL" id="JAWDJX010000009">
    <property type="protein sequence ID" value="KAK3055209.1"/>
    <property type="molecule type" value="Genomic_DNA"/>
</dbReference>
<evidence type="ECO:0000259" key="6">
    <source>
        <dbReference type="PROSITE" id="PS51387"/>
    </source>
</evidence>
<keyword evidence="5" id="KW-0732">Signal</keyword>
<keyword evidence="8" id="KW-1185">Reference proteome</keyword>
<dbReference type="InterPro" id="IPR016166">
    <property type="entry name" value="FAD-bd_PCMH"/>
</dbReference>
<evidence type="ECO:0000256" key="1">
    <source>
        <dbReference type="ARBA" id="ARBA00005466"/>
    </source>
</evidence>
<evidence type="ECO:0000256" key="2">
    <source>
        <dbReference type="ARBA" id="ARBA00022630"/>
    </source>
</evidence>
<dbReference type="Gene3D" id="3.30.465.10">
    <property type="match status" value="1"/>
</dbReference>